<comment type="similarity">
    <text evidence="1">Belongs to the 4-hydroxybenzoyl-CoA thioesterase family.</text>
</comment>
<dbReference type="PANTHER" id="PTHR31793">
    <property type="entry name" value="4-HYDROXYBENZOYL-COA THIOESTERASE FAMILY MEMBER"/>
    <property type="match status" value="1"/>
</dbReference>
<sequence length="134" mass="15667">MYKTIIRPRVSETDGAGHINNTTLPVWFEAGREEIFELFTPDHSFKNWRCVIINSNIDFVSQIYYGREVEVRTWVNKIGNTSFILYEELHQGDTLCAKSTAVYVNFNFENQSKEVIPNEIRVELEKHLYSNDEG</sequence>
<gene>
    <name evidence="3" type="ORF">G4D63_14920</name>
</gene>
<keyword evidence="4" id="KW-1185">Reference proteome</keyword>
<comment type="caution">
    <text evidence="3">The sequence shown here is derived from an EMBL/GenBank/DDBJ whole genome shotgun (WGS) entry which is preliminary data.</text>
</comment>
<dbReference type="InterPro" id="IPR050563">
    <property type="entry name" value="4-hydroxybenzoyl-CoA_TE"/>
</dbReference>
<evidence type="ECO:0000256" key="1">
    <source>
        <dbReference type="ARBA" id="ARBA00005953"/>
    </source>
</evidence>
<dbReference type="CDD" id="cd00586">
    <property type="entry name" value="4HBT"/>
    <property type="match status" value="1"/>
</dbReference>
<keyword evidence="2" id="KW-0378">Hydrolase</keyword>
<protein>
    <submittedName>
        <fullName evidence="3">Acyl-CoA thioesterase</fullName>
    </submittedName>
</protein>
<dbReference type="RefSeq" id="WP_163180494.1">
    <property type="nucleotide sequence ID" value="NZ_JAAIWM010000005.1"/>
</dbReference>
<organism evidence="3 4">
    <name type="scientific">Bacillus mesophilus</name>
    <dbReference type="NCBI Taxonomy" id="1808955"/>
    <lineage>
        <taxon>Bacteria</taxon>
        <taxon>Bacillati</taxon>
        <taxon>Bacillota</taxon>
        <taxon>Bacilli</taxon>
        <taxon>Bacillales</taxon>
        <taxon>Bacillaceae</taxon>
        <taxon>Bacillus</taxon>
    </lineage>
</organism>
<dbReference type="Gene3D" id="3.10.129.10">
    <property type="entry name" value="Hotdog Thioesterase"/>
    <property type="match status" value="1"/>
</dbReference>
<proteinExistence type="inferred from homology"/>
<dbReference type="InterPro" id="IPR029069">
    <property type="entry name" value="HotDog_dom_sf"/>
</dbReference>
<evidence type="ECO:0000256" key="2">
    <source>
        <dbReference type="ARBA" id="ARBA00022801"/>
    </source>
</evidence>
<dbReference type="AlphaFoldDB" id="A0A6M0QD63"/>
<dbReference type="PANTHER" id="PTHR31793:SF27">
    <property type="entry name" value="NOVEL THIOESTERASE SUPERFAMILY DOMAIN AND SAPOSIN A-TYPE DOMAIN CONTAINING PROTEIN (0610012H03RIK)"/>
    <property type="match status" value="1"/>
</dbReference>
<evidence type="ECO:0000313" key="3">
    <source>
        <dbReference type="EMBL" id="NEY73028.1"/>
    </source>
</evidence>
<dbReference type="Proteomes" id="UP000481043">
    <property type="component" value="Unassembled WGS sequence"/>
</dbReference>
<dbReference type="SUPFAM" id="SSF54637">
    <property type="entry name" value="Thioesterase/thiol ester dehydrase-isomerase"/>
    <property type="match status" value="1"/>
</dbReference>
<dbReference type="GO" id="GO:0047617">
    <property type="term" value="F:fatty acyl-CoA hydrolase activity"/>
    <property type="evidence" value="ECO:0007669"/>
    <property type="project" value="TreeGrafter"/>
</dbReference>
<dbReference type="EMBL" id="JAAIWM010000005">
    <property type="protein sequence ID" value="NEY73028.1"/>
    <property type="molecule type" value="Genomic_DNA"/>
</dbReference>
<evidence type="ECO:0000313" key="4">
    <source>
        <dbReference type="Proteomes" id="UP000481043"/>
    </source>
</evidence>
<name>A0A6M0QD63_9BACI</name>
<accession>A0A6M0QD63</accession>
<dbReference type="Pfam" id="PF13279">
    <property type="entry name" value="4HBT_2"/>
    <property type="match status" value="1"/>
</dbReference>
<reference evidence="3 4" key="1">
    <citation type="submission" date="2020-02" db="EMBL/GenBank/DDBJ databases">
        <title>Bacillus aquiflavi sp. nov., isolated from yellow water of strong flavor Chinese baijiu in Yibin region of China.</title>
        <authorList>
            <person name="Xie J."/>
        </authorList>
    </citation>
    <scope>NUCLEOTIDE SEQUENCE [LARGE SCALE GENOMIC DNA]</scope>
    <source>
        <strain evidence="3 4">SA4</strain>
    </source>
</reference>